<reference evidence="5" key="1">
    <citation type="submission" date="2025-08" db="UniProtKB">
        <authorList>
            <consortium name="Ensembl"/>
        </authorList>
    </citation>
    <scope>IDENTIFICATION</scope>
</reference>
<evidence type="ECO:0000259" key="4">
    <source>
        <dbReference type="PROSITE" id="PS50235"/>
    </source>
</evidence>
<dbReference type="PROSITE" id="PS50235">
    <property type="entry name" value="USP_3"/>
    <property type="match status" value="1"/>
</dbReference>
<evidence type="ECO:0000313" key="5">
    <source>
        <dbReference type="Ensembl" id="ENSPLAP00000025528.1"/>
    </source>
</evidence>
<dbReference type="AlphaFoldDB" id="A0A3B3VKK3"/>
<dbReference type="PANTHER" id="PTHR22975">
    <property type="entry name" value="UBIQUITIN SPECIFIC PROTEINASE"/>
    <property type="match status" value="1"/>
</dbReference>
<evidence type="ECO:0000256" key="1">
    <source>
        <dbReference type="ARBA" id="ARBA00022786"/>
    </source>
</evidence>
<sequence>MLTRAILPAVLTPPTPDLHGSGVGGVSITTGNSRCGQQLRIARVLLNSPEIVSIGLVWDSENSDLAEDVIHSLGTCLRLGDLFYRVTEEKARRAELYLVGVVCYYGKHYSTFFFQTKIRRWMYFDDAHVKEIGPRWKDVVSRCIKGRYQPLLLLYADPRGTPVTLQDLPPRLDLQRLHKAGYDSEDSGREPSISSDTRTDSSTESYCGRQSSQSYHEAVASRCSSDSQGTLVCMERPDRTLHASLCSLDAIGGAPTGLGESNQNPIRHQQVTTAMVGGA</sequence>
<feature type="compositionally biased region" description="Low complexity" evidence="3">
    <location>
        <begin position="192"/>
        <end position="205"/>
    </location>
</feature>
<dbReference type="CDD" id="cd02257">
    <property type="entry name" value="Peptidase_C19"/>
    <property type="match status" value="1"/>
</dbReference>
<reference evidence="5" key="2">
    <citation type="submission" date="2025-09" db="UniProtKB">
        <authorList>
            <consortium name="Ensembl"/>
        </authorList>
    </citation>
    <scope>IDENTIFICATION</scope>
</reference>
<feature type="region of interest" description="Disordered" evidence="3">
    <location>
        <begin position="180"/>
        <end position="212"/>
    </location>
</feature>
<dbReference type="Proteomes" id="UP000261500">
    <property type="component" value="Unplaced"/>
</dbReference>
<accession>A0A3B3VKK3</accession>
<feature type="domain" description="USP" evidence="4">
    <location>
        <begin position="1"/>
        <end position="158"/>
    </location>
</feature>
<keyword evidence="1" id="KW-0833">Ubl conjugation pathway</keyword>
<evidence type="ECO:0000256" key="3">
    <source>
        <dbReference type="SAM" id="MobiDB-lite"/>
    </source>
</evidence>
<evidence type="ECO:0000256" key="2">
    <source>
        <dbReference type="ARBA" id="ARBA00022801"/>
    </source>
</evidence>
<name>A0A3B3VKK3_9TELE</name>
<keyword evidence="2" id="KW-0378">Hydrolase</keyword>
<keyword evidence="6" id="KW-1185">Reference proteome</keyword>
<dbReference type="InterPro" id="IPR052398">
    <property type="entry name" value="Ubiquitin_hydrolase_53/54"/>
</dbReference>
<dbReference type="Ensembl" id="ENSPLAT00000000603.1">
    <property type="protein sequence ID" value="ENSPLAP00000025528.1"/>
    <property type="gene ID" value="ENSPLAG00000012618.1"/>
</dbReference>
<dbReference type="SUPFAM" id="SSF54001">
    <property type="entry name" value="Cysteine proteinases"/>
    <property type="match status" value="1"/>
</dbReference>
<evidence type="ECO:0000313" key="6">
    <source>
        <dbReference type="Proteomes" id="UP000261500"/>
    </source>
</evidence>
<dbReference type="GO" id="GO:0016787">
    <property type="term" value="F:hydrolase activity"/>
    <property type="evidence" value="ECO:0007669"/>
    <property type="project" value="UniProtKB-KW"/>
</dbReference>
<dbReference type="InterPro" id="IPR038765">
    <property type="entry name" value="Papain-like_cys_pep_sf"/>
</dbReference>
<organism evidence="5 6">
    <name type="scientific">Poecilia latipinna</name>
    <name type="common">sailfin molly</name>
    <dbReference type="NCBI Taxonomy" id="48699"/>
    <lineage>
        <taxon>Eukaryota</taxon>
        <taxon>Metazoa</taxon>
        <taxon>Chordata</taxon>
        <taxon>Craniata</taxon>
        <taxon>Vertebrata</taxon>
        <taxon>Euteleostomi</taxon>
        <taxon>Actinopterygii</taxon>
        <taxon>Neopterygii</taxon>
        <taxon>Teleostei</taxon>
        <taxon>Neoteleostei</taxon>
        <taxon>Acanthomorphata</taxon>
        <taxon>Ovalentaria</taxon>
        <taxon>Atherinomorphae</taxon>
        <taxon>Cyprinodontiformes</taxon>
        <taxon>Poeciliidae</taxon>
        <taxon>Poeciliinae</taxon>
        <taxon>Poecilia</taxon>
    </lineage>
</organism>
<dbReference type="GeneTree" id="ENSGT00940000155571"/>
<dbReference type="PANTHER" id="PTHR22975:SF5">
    <property type="entry name" value="INACTIVE UBIQUITIN CARBOXYL-TERMINAL HYDROLASE 54"/>
    <property type="match status" value="1"/>
</dbReference>
<dbReference type="InterPro" id="IPR028889">
    <property type="entry name" value="USP"/>
</dbReference>
<proteinExistence type="predicted"/>
<feature type="compositionally biased region" description="Basic and acidic residues" evidence="3">
    <location>
        <begin position="180"/>
        <end position="189"/>
    </location>
</feature>
<protein>
    <submittedName>
        <fullName evidence="5">Inactive ubiquitin carboxyl-terminal hydrolase 54-like</fullName>
    </submittedName>
</protein>
<dbReference type="Gene3D" id="3.90.70.10">
    <property type="entry name" value="Cysteine proteinases"/>
    <property type="match status" value="1"/>
</dbReference>